<protein>
    <submittedName>
        <fullName evidence="6">AcrR family transcriptional regulator</fullName>
    </submittedName>
</protein>
<dbReference type="PROSITE" id="PS50977">
    <property type="entry name" value="HTH_TETR_2"/>
    <property type="match status" value="1"/>
</dbReference>
<keyword evidence="3" id="KW-0804">Transcription</keyword>
<dbReference type="Gene3D" id="1.10.357.10">
    <property type="entry name" value="Tetracycline Repressor, domain 2"/>
    <property type="match status" value="1"/>
</dbReference>
<name>A0A7Y9DQU9_9ACTN</name>
<feature type="domain" description="HTH tetR-type" evidence="5">
    <location>
        <begin position="29"/>
        <end position="89"/>
    </location>
</feature>
<sequence length="239" mass="25957">MAGTATQTTLEARDRLARHLAGMGDPGKTPARRNILKAFLRLAAEHGVSSVTMRMLGRAVGIQAPSIYAHFPQGRDEIVVASLRWNFHEFGSALLEGVASAVTPREHWDAIVRVHLVRQLQLPESNLWDLLVATDRMAGTLPPQGRAEANQLMELHESILEAAAREMGVRHPRPLVGIVVTLLEGATRWNGWDGDESHLPALAERAVQLAGGLLEQAITTDVLVPGPVVSRQRGITSAH</sequence>
<dbReference type="GO" id="GO:0003700">
    <property type="term" value="F:DNA-binding transcription factor activity"/>
    <property type="evidence" value="ECO:0007669"/>
    <property type="project" value="TreeGrafter"/>
</dbReference>
<evidence type="ECO:0000313" key="6">
    <source>
        <dbReference type="EMBL" id="NYD25152.1"/>
    </source>
</evidence>
<accession>A0A7Y9DQU9</accession>
<reference evidence="6 7" key="1">
    <citation type="submission" date="2020-07" db="EMBL/GenBank/DDBJ databases">
        <title>Sequencing the genomes of 1000 actinobacteria strains.</title>
        <authorList>
            <person name="Klenk H.-P."/>
        </authorList>
    </citation>
    <scope>NUCLEOTIDE SEQUENCE [LARGE SCALE GENOMIC DNA]</scope>
    <source>
        <strain evidence="6 7">DSM 7487</strain>
    </source>
</reference>
<evidence type="ECO:0000256" key="4">
    <source>
        <dbReference type="PROSITE-ProRule" id="PRU00335"/>
    </source>
</evidence>
<dbReference type="InterPro" id="IPR050109">
    <property type="entry name" value="HTH-type_TetR-like_transc_reg"/>
</dbReference>
<dbReference type="Gene3D" id="1.10.10.60">
    <property type="entry name" value="Homeodomain-like"/>
    <property type="match status" value="1"/>
</dbReference>
<dbReference type="EMBL" id="JACCBB010000002">
    <property type="protein sequence ID" value="NYD25152.1"/>
    <property type="molecule type" value="Genomic_DNA"/>
</dbReference>
<dbReference type="Pfam" id="PF00440">
    <property type="entry name" value="TetR_N"/>
    <property type="match status" value="1"/>
</dbReference>
<evidence type="ECO:0000313" key="7">
    <source>
        <dbReference type="Proteomes" id="UP000521922"/>
    </source>
</evidence>
<dbReference type="SUPFAM" id="SSF46689">
    <property type="entry name" value="Homeodomain-like"/>
    <property type="match status" value="1"/>
</dbReference>
<dbReference type="PANTHER" id="PTHR30055:SF234">
    <property type="entry name" value="HTH-TYPE TRANSCRIPTIONAL REGULATOR BETI"/>
    <property type="match status" value="1"/>
</dbReference>
<organism evidence="6 7">
    <name type="scientific">Kineococcus aurantiacus</name>
    <dbReference type="NCBI Taxonomy" id="37633"/>
    <lineage>
        <taxon>Bacteria</taxon>
        <taxon>Bacillati</taxon>
        <taxon>Actinomycetota</taxon>
        <taxon>Actinomycetes</taxon>
        <taxon>Kineosporiales</taxon>
        <taxon>Kineosporiaceae</taxon>
        <taxon>Kineococcus</taxon>
    </lineage>
</organism>
<comment type="caution">
    <text evidence="6">The sequence shown here is derived from an EMBL/GenBank/DDBJ whole genome shotgun (WGS) entry which is preliminary data.</text>
</comment>
<keyword evidence="7" id="KW-1185">Reference proteome</keyword>
<dbReference type="InterPro" id="IPR001647">
    <property type="entry name" value="HTH_TetR"/>
</dbReference>
<dbReference type="Proteomes" id="UP000521922">
    <property type="component" value="Unassembled WGS sequence"/>
</dbReference>
<proteinExistence type="predicted"/>
<evidence type="ECO:0000256" key="2">
    <source>
        <dbReference type="ARBA" id="ARBA00023125"/>
    </source>
</evidence>
<feature type="DNA-binding region" description="H-T-H motif" evidence="4">
    <location>
        <begin position="52"/>
        <end position="71"/>
    </location>
</feature>
<dbReference type="RefSeq" id="WP_179757355.1">
    <property type="nucleotide sequence ID" value="NZ_BAAAGN010000024.1"/>
</dbReference>
<evidence type="ECO:0000256" key="1">
    <source>
        <dbReference type="ARBA" id="ARBA00023015"/>
    </source>
</evidence>
<keyword evidence="2 4" id="KW-0238">DNA-binding</keyword>
<dbReference type="PANTHER" id="PTHR30055">
    <property type="entry name" value="HTH-TYPE TRANSCRIPTIONAL REGULATOR RUTR"/>
    <property type="match status" value="1"/>
</dbReference>
<evidence type="ECO:0000259" key="5">
    <source>
        <dbReference type="PROSITE" id="PS50977"/>
    </source>
</evidence>
<evidence type="ECO:0000256" key="3">
    <source>
        <dbReference type="ARBA" id="ARBA00023163"/>
    </source>
</evidence>
<dbReference type="GO" id="GO:0000976">
    <property type="term" value="F:transcription cis-regulatory region binding"/>
    <property type="evidence" value="ECO:0007669"/>
    <property type="project" value="TreeGrafter"/>
</dbReference>
<keyword evidence="1" id="KW-0805">Transcription regulation</keyword>
<dbReference type="AlphaFoldDB" id="A0A7Y9DQU9"/>
<gene>
    <name evidence="6" type="ORF">BJ968_004761</name>
</gene>
<dbReference type="InterPro" id="IPR009057">
    <property type="entry name" value="Homeodomain-like_sf"/>
</dbReference>